<dbReference type="PATRIC" id="fig|1379910.4.peg.2066"/>
<dbReference type="Gene3D" id="1.25.40.10">
    <property type="entry name" value="Tetratricopeptide repeat domain"/>
    <property type="match status" value="1"/>
</dbReference>
<feature type="region of interest" description="Disordered" evidence="1">
    <location>
        <begin position="284"/>
        <end position="303"/>
    </location>
</feature>
<accession>A0A0H4VJ34</accession>
<evidence type="ECO:0000313" key="2">
    <source>
        <dbReference type="EMBL" id="AKQ45825.1"/>
    </source>
</evidence>
<evidence type="ECO:0000313" key="3">
    <source>
        <dbReference type="Proteomes" id="UP000036458"/>
    </source>
</evidence>
<dbReference type="KEGG" id="ruf:TH63_09520"/>
<name>A0A0H4VJ34_9BACT</name>
<keyword evidence="3" id="KW-1185">Reference proteome</keyword>
<gene>
    <name evidence="2" type="ORF">TH63_09520</name>
</gene>
<feature type="region of interest" description="Disordered" evidence="1">
    <location>
        <begin position="149"/>
        <end position="264"/>
    </location>
</feature>
<dbReference type="AlphaFoldDB" id="A0A0H4VJ34"/>
<dbReference type="EMBL" id="CP010777">
    <property type="protein sequence ID" value="AKQ45825.1"/>
    <property type="molecule type" value="Genomic_DNA"/>
</dbReference>
<protein>
    <submittedName>
        <fullName evidence="2">Uncharacterized protein</fullName>
    </submittedName>
</protein>
<sequence length="303" mass="33839">MKYWLLTLFLAFSPWQGLQRIALRNQYARQAGHAYEQKDYRQAAYLYERVRQAEGDALPTTSVQINLAHSYFKLHEFSRASPIYRALLKTPNPRLQSMVATQLSVIEAEEGNFTRALAYCKQAMTTDETNQAARYNYELLQKYLLLHPEKRQLPPPPPKKQSSSNGQGGSRQENTSRPSSEGGENPTGANGAGQNNRGGTNPEAGTTGENQNQDSGTSPGQSRGQSDTGAPQDPNGTGNQKSSQPGQEGDAQLQTRFDRLKKLQLSPEKARQLLDAMRQEEAQYLQQLPRKSTGKRDKNLPDW</sequence>
<feature type="compositionally biased region" description="Polar residues" evidence="1">
    <location>
        <begin position="203"/>
        <end position="246"/>
    </location>
</feature>
<feature type="compositionally biased region" description="Basic and acidic residues" evidence="1">
    <location>
        <begin position="294"/>
        <end position="303"/>
    </location>
</feature>
<feature type="compositionally biased region" description="Low complexity" evidence="1">
    <location>
        <begin position="187"/>
        <end position="201"/>
    </location>
</feature>
<dbReference type="Proteomes" id="UP000036458">
    <property type="component" value="Chromosome"/>
</dbReference>
<dbReference type="InterPro" id="IPR011990">
    <property type="entry name" value="TPR-like_helical_dom_sf"/>
</dbReference>
<dbReference type="SUPFAM" id="SSF48452">
    <property type="entry name" value="TPR-like"/>
    <property type="match status" value="1"/>
</dbReference>
<organism evidence="2 3">
    <name type="scientific">Rufibacter radiotolerans</name>
    <dbReference type="NCBI Taxonomy" id="1379910"/>
    <lineage>
        <taxon>Bacteria</taxon>
        <taxon>Pseudomonadati</taxon>
        <taxon>Bacteroidota</taxon>
        <taxon>Cytophagia</taxon>
        <taxon>Cytophagales</taxon>
        <taxon>Hymenobacteraceae</taxon>
        <taxon>Rufibacter</taxon>
    </lineage>
</organism>
<reference evidence="2 3" key="1">
    <citation type="submission" date="2015-01" db="EMBL/GenBank/DDBJ databases">
        <title>Rufibacter sp./DG31D/ whole genome sequencing.</title>
        <authorList>
            <person name="Kim M.K."/>
            <person name="Srinivasan S."/>
            <person name="Lee J.-J."/>
        </authorList>
    </citation>
    <scope>NUCLEOTIDE SEQUENCE [LARGE SCALE GENOMIC DNA]</scope>
    <source>
        <strain evidence="2 3">DG31D</strain>
    </source>
</reference>
<dbReference type="OrthoDB" id="597471at2"/>
<proteinExistence type="predicted"/>
<evidence type="ECO:0000256" key="1">
    <source>
        <dbReference type="SAM" id="MobiDB-lite"/>
    </source>
</evidence>
<dbReference type="STRING" id="1379910.TH63_09520"/>
<dbReference type="RefSeq" id="WP_048920742.1">
    <property type="nucleotide sequence ID" value="NZ_CP010777.1"/>
</dbReference>